<dbReference type="PANTHER" id="PTHR18916">
    <property type="entry name" value="DYNACTIN 1-RELATED MICROTUBULE-BINDING"/>
    <property type="match status" value="1"/>
</dbReference>
<reference evidence="2" key="1">
    <citation type="submission" date="2021-02" db="EMBL/GenBank/DDBJ databases">
        <authorList>
            <person name="Nowell W R."/>
        </authorList>
    </citation>
    <scope>NUCLEOTIDE SEQUENCE</scope>
</reference>
<name>A0A814VRW4_9BILA</name>
<dbReference type="Pfam" id="PF01302">
    <property type="entry name" value="CAP_GLY"/>
    <property type="match status" value="1"/>
</dbReference>
<dbReference type="SMART" id="SM01052">
    <property type="entry name" value="CAP_GLY"/>
    <property type="match status" value="1"/>
</dbReference>
<dbReference type="EMBL" id="CAJNOM010000180">
    <property type="protein sequence ID" value="CAF1189154.1"/>
    <property type="molecule type" value="Genomic_DNA"/>
</dbReference>
<protein>
    <recommendedName>
        <fullName evidence="1">CAP-Gly domain-containing protein</fullName>
    </recommendedName>
</protein>
<dbReference type="Gene3D" id="2.30.30.190">
    <property type="entry name" value="CAP Gly-rich-like domain"/>
    <property type="match status" value="1"/>
</dbReference>
<dbReference type="InterPro" id="IPR000938">
    <property type="entry name" value="CAP-Gly_domain"/>
</dbReference>
<sequence length="901" mass="103377">MDSSLNDTQNDQILNQLSSNTITEESIFNRKISNIYLKEIDSLLKRLICLNKLPSIVDAKVSEFESSLSQYYLLNKFLNDDEQLQASVTHLKQEFKRIYILVYEANKISNELQCCIDYNVTLQIPVSYLKSNERVSKYISSEKTCNFYELVVQVKRQNSVIDVWNIEEFECRLSTMKDIYDRWKKSENKNNFLVKELKQKNVFYNETSKTLIGVANIYLKPLFYNSKVDYTVPIINTKGETSGSLNITLDGIGSFSMNKINDFQVNTTTTVYRSMSEGISADMDEQSLSNVSAGEYSLQDEGIDESISFSNGTNDQMTVKFSIKEARDLPPSDADNVMCRYTLMNAEIDQTVVSVKPFDDDEIERKPDTFSFIHEKEFTFPITNDFLSTHRDNCISIEVYYQYKSKLQLNPIVQNNTINQFDIKTQEINRQWKNKRSYIQCAVEIHEFDDVSKQWQPIDAEHVEGITSGGIYRLKQDEPKRLVIDLRVLPKENSIPLSVSTIQSVEIGSISKRRIDAPIQLDSYQDKDLQYIKDEWLDSINKRRRHIKSQIKYLSEKTNESQADIQMGTILLEKLEQIAIEHNIALVPPVGSGIPGASITWNPPISAEERLPLILLNLDPFTLNKSTEIVGDQIELSDENINDMCELPLVQNRSNSTRAIARWDLSTTMNQVTPDGTIVYLIVKIIVMISEPVPMKVVLRKRIAVTISKQEGWLPTKMFKNILGYETSKRTSVFYEIISNLPKSFYEIEDQNQLDPDYLSQNYIEKCIQYASTIDSLLLRDNLRQQVLLEENCVKQQKIRKVTSVSSLPFGENEACAANDNENENYAIDSHVIVNTGVSIVNKPGIIRYIGKTIIKNGIWYGIELEEAVGKNNGSYKGEIYFECADNHGTFVRRDKIKLIN</sequence>
<organism evidence="2 3">
    <name type="scientific">Adineta steineri</name>
    <dbReference type="NCBI Taxonomy" id="433720"/>
    <lineage>
        <taxon>Eukaryota</taxon>
        <taxon>Metazoa</taxon>
        <taxon>Spiralia</taxon>
        <taxon>Gnathifera</taxon>
        <taxon>Rotifera</taxon>
        <taxon>Eurotatoria</taxon>
        <taxon>Bdelloidea</taxon>
        <taxon>Adinetida</taxon>
        <taxon>Adinetidae</taxon>
        <taxon>Adineta</taxon>
    </lineage>
</organism>
<dbReference type="PROSITE" id="PS50245">
    <property type="entry name" value="CAP_GLY_2"/>
    <property type="match status" value="1"/>
</dbReference>
<dbReference type="Proteomes" id="UP000663832">
    <property type="component" value="Unassembled WGS sequence"/>
</dbReference>
<feature type="domain" description="CAP-Gly" evidence="1">
    <location>
        <begin position="851"/>
        <end position="893"/>
    </location>
</feature>
<evidence type="ECO:0000259" key="1">
    <source>
        <dbReference type="PROSITE" id="PS50245"/>
    </source>
</evidence>
<accession>A0A814VRW4</accession>
<evidence type="ECO:0000313" key="2">
    <source>
        <dbReference type="EMBL" id="CAF1189154.1"/>
    </source>
</evidence>
<dbReference type="OrthoDB" id="3176171at2759"/>
<dbReference type="InterPro" id="IPR036859">
    <property type="entry name" value="CAP-Gly_dom_sf"/>
</dbReference>
<evidence type="ECO:0000313" key="3">
    <source>
        <dbReference type="Proteomes" id="UP000663832"/>
    </source>
</evidence>
<keyword evidence="3" id="KW-1185">Reference proteome</keyword>
<gene>
    <name evidence="2" type="ORF">QVE165_LOCUS25143</name>
</gene>
<proteinExistence type="predicted"/>
<comment type="caution">
    <text evidence="2">The sequence shown here is derived from an EMBL/GenBank/DDBJ whole genome shotgun (WGS) entry which is preliminary data.</text>
</comment>
<dbReference type="PROSITE" id="PS00845">
    <property type="entry name" value="CAP_GLY_1"/>
    <property type="match status" value="1"/>
</dbReference>
<dbReference type="SUPFAM" id="SSF74924">
    <property type="entry name" value="Cap-Gly domain"/>
    <property type="match status" value="1"/>
</dbReference>
<dbReference type="AlphaFoldDB" id="A0A814VRW4"/>